<dbReference type="SUPFAM" id="SSF51045">
    <property type="entry name" value="WW domain"/>
    <property type="match status" value="3"/>
</dbReference>
<feature type="domain" description="FF" evidence="5">
    <location>
        <begin position="670"/>
        <end position="728"/>
    </location>
</feature>
<dbReference type="AlphaFoldDB" id="A0A3M7QM45"/>
<keyword evidence="1" id="KW-0677">Repeat</keyword>
<feature type="region of interest" description="Disordered" evidence="3">
    <location>
        <begin position="562"/>
        <end position="602"/>
    </location>
</feature>
<dbReference type="EMBL" id="REGN01005764">
    <property type="protein sequence ID" value="RNA12121.1"/>
    <property type="molecule type" value="Genomic_DNA"/>
</dbReference>
<dbReference type="PANTHER" id="PTHR15377">
    <property type="entry name" value="TRANSCRIPTION ELONGATION REGULATOR 1"/>
    <property type="match status" value="1"/>
</dbReference>
<feature type="compositionally biased region" description="Basic and acidic residues" evidence="3">
    <location>
        <begin position="223"/>
        <end position="238"/>
    </location>
</feature>
<dbReference type="InterPro" id="IPR057565">
    <property type="entry name" value="WW_TCRG1_3rd"/>
</dbReference>
<keyword evidence="7" id="KW-1185">Reference proteome</keyword>
<feature type="region of interest" description="Disordered" evidence="3">
    <location>
        <begin position="223"/>
        <end position="250"/>
    </location>
</feature>
<feature type="region of interest" description="Disordered" evidence="3">
    <location>
        <begin position="1"/>
        <end position="40"/>
    </location>
</feature>
<feature type="compositionally biased region" description="Polar residues" evidence="3">
    <location>
        <begin position="70"/>
        <end position="81"/>
    </location>
</feature>
<organism evidence="6 7">
    <name type="scientific">Brachionus plicatilis</name>
    <name type="common">Marine rotifer</name>
    <name type="synonym">Brachionus muelleri</name>
    <dbReference type="NCBI Taxonomy" id="10195"/>
    <lineage>
        <taxon>Eukaryota</taxon>
        <taxon>Metazoa</taxon>
        <taxon>Spiralia</taxon>
        <taxon>Gnathifera</taxon>
        <taxon>Rotifera</taxon>
        <taxon>Eurotatoria</taxon>
        <taxon>Monogononta</taxon>
        <taxon>Pseudotrocha</taxon>
        <taxon>Ploima</taxon>
        <taxon>Brachionidae</taxon>
        <taxon>Brachionus</taxon>
    </lineage>
</organism>
<dbReference type="InterPro" id="IPR036020">
    <property type="entry name" value="WW_dom_sf"/>
</dbReference>
<evidence type="ECO:0000256" key="2">
    <source>
        <dbReference type="SAM" id="Coils"/>
    </source>
</evidence>
<feature type="domain" description="FF" evidence="5">
    <location>
        <begin position="609"/>
        <end position="668"/>
    </location>
</feature>
<evidence type="ECO:0000313" key="7">
    <source>
        <dbReference type="Proteomes" id="UP000276133"/>
    </source>
</evidence>
<dbReference type="GO" id="GO:0070063">
    <property type="term" value="F:RNA polymerase binding"/>
    <property type="evidence" value="ECO:0007669"/>
    <property type="project" value="InterPro"/>
</dbReference>
<gene>
    <name evidence="6" type="ORF">BpHYR1_033963</name>
</gene>
<name>A0A3M7QM45_BRAPC</name>
<feature type="domain" description="WW" evidence="4">
    <location>
        <begin position="172"/>
        <end position="199"/>
    </location>
</feature>
<feature type="coiled-coil region" evidence="2">
    <location>
        <begin position="148"/>
        <end position="175"/>
    </location>
</feature>
<dbReference type="PANTHER" id="PTHR15377:SF3">
    <property type="entry name" value="WW DOMAIN-CONTAINING PROTEIN"/>
    <property type="match status" value="1"/>
</dbReference>
<evidence type="ECO:0000256" key="3">
    <source>
        <dbReference type="SAM" id="MobiDB-lite"/>
    </source>
</evidence>
<dbReference type="InterPro" id="IPR045148">
    <property type="entry name" value="TCRG1-like"/>
</dbReference>
<feature type="region of interest" description="Disordered" evidence="3">
    <location>
        <begin position="295"/>
        <end position="346"/>
    </location>
</feature>
<feature type="compositionally biased region" description="Low complexity" evidence="3">
    <location>
        <begin position="326"/>
        <end position="338"/>
    </location>
</feature>
<feature type="compositionally biased region" description="Basic and acidic residues" evidence="3">
    <location>
        <begin position="562"/>
        <end position="588"/>
    </location>
</feature>
<protein>
    <submittedName>
        <fullName evidence="6">Transcription elongation regulator 1</fullName>
    </submittedName>
</protein>
<reference evidence="6 7" key="1">
    <citation type="journal article" date="2018" name="Sci. Rep.">
        <title>Genomic signatures of local adaptation to the degree of environmental predictability in rotifers.</title>
        <authorList>
            <person name="Franch-Gras L."/>
            <person name="Hahn C."/>
            <person name="Garcia-Roger E.M."/>
            <person name="Carmona M.J."/>
            <person name="Serra M."/>
            <person name="Gomez A."/>
        </authorList>
    </citation>
    <scope>NUCLEOTIDE SEQUENCE [LARGE SCALE GENOMIC DNA]</scope>
    <source>
        <strain evidence="6">HYR1</strain>
    </source>
</reference>
<dbReference type="OrthoDB" id="63972at2759"/>
<dbReference type="STRING" id="10195.A0A3M7QM45"/>
<feature type="compositionally biased region" description="Basic and acidic residues" evidence="3">
    <location>
        <begin position="295"/>
        <end position="307"/>
    </location>
</feature>
<feature type="region of interest" description="Disordered" evidence="3">
    <location>
        <begin position="69"/>
        <end position="105"/>
    </location>
</feature>
<dbReference type="InterPro" id="IPR036517">
    <property type="entry name" value="FF_domain_sf"/>
</dbReference>
<dbReference type="GO" id="GO:0005634">
    <property type="term" value="C:nucleus"/>
    <property type="evidence" value="ECO:0007669"/>
    <property type="project" value="TreeGrafter"/>
</dbReference>
<feature type="domain" description="WW" evidence="4">
    <location>
        <begin position="252"/>
        <end position="281"/>
    </location>
</feature>
<dbReference type="SMART" id="SM00456">
    <property type="entry name" value="WW"/>
    <property type="match status" value="3"/>
</dbReference>
<feature type="domain" description="FF" evidence="5">
    <location>
        <begin position="501"/>
        <end position="557"/>
    </location>
</feature>
<feature type="domain" description="WW" evidence="4">
    <location>
        <begin position="22"/>
        <end position="55"/>
    </location>
</feature>
<evidence type="ECO:0000256" key="1">
    <source>
        <dbReference type="ARBA" id="ARBA00022737"/>
    </source>
</evidence>
<proteinExistence type="predicted"/>
<evidence type="ECO:0000313" key="6">
    <source>
        <dbReference type="EMBL" id="RNA12121.1"/>
    </source>
</evidence>
<sequence>MNSPGSPMAQFGSPTQMSNLPKPSEEVWVENKTSDGRPYFYNARSRESSWIRPAGPNVRVVAQEDLEKISSMNSQLQQASVKESEPKSDGQSFPPFVPGAGFPMPGAFPGMPPPPFGMPPFMPPFGMPPFKPGPTISSLLDDPRYHFSDETKLEIRDAEEKLIKCREECQQYAEHSTPDGKKYFYSSKTNESTWDKPSCLVELKLLEAKLEVLKSKRIERVVEKKEKEAEMSEEEKAKQRSKPISSTPVAGTPWCIVWTRDQKVFFYNPSEKISLWERPPILLGRLDVDKMLRDTPSELNGKKKSSEAEEAPPVKKNRVEEEESSGSESPRRPQSPSSVAPDEFLQKSKIEASKEAALEAEHKAAQVRAQLPFEQRVHQFRELLVEKSVSAYSTWEKELQKIVFDPRYLLLTSKERKNVFDKYVRDRANDEMKERSEKIKQKREQFKDLLREAKLDHHAMSFNDFSVKYMRDERFKAVEKMKERESLFNEFAADLRRKDTKDWDKLKRNFIQLLKEQKLNGNSSWTETKKLINDDQRYKAVESSSKREDLFRDFCRHLEAGDDSDDEKRRQKEKKEREEASLRERNKEVMQQLSKYETEREKERDSLKKDEAIENFRALLIDLIRPVVGADLSWKEAKKILKKDPRWSHCKILDKEAKEELFEEHMSKFRAKQRDLFFKILDDTPGIQLKKSEWKEVKKMLKSDQRFEALQKSENFRFEKEFENYQREKFDQVVHDFKELLLQAKMISHKSLAMLKEAPSHMKEIEDFLSKDKI</sequence>
<feature type="compositionally biased region" description="Polar residues" evidence="3">
    <location>
        <begin position="12"/>
        <end position="21"/>
    </location>
</feature>
<dbReference type="PROSITE" id="PS50020">
    <property type="entry name" value="WW_DOMAIN_2"/>
    <property type="match status" value="3"/>
</dbReference>
<accession>A0A3M7QM45</accession>
<dbReference type="CDD" id="cd00201">
    <property type="entry name" value="WW"/>
    <property type="match status" value="3"/>
</dbReference>
<feature type="domain" description="FF" evidence="5">
    <location>
        <begin position="439"/>
        <end position="494"/>
    </location>
</feature>
<dbReference type="FunFam" id="2.20.70.10:FF:000049">
    <property type="entry name" value="Transcription elongation regulator 1-like"/>
    <property type="match status" value="1"/>
</dbReference>
<dbReference type="Pfam" id="PF23517">
    <property type="entry name" value="WW_TCERG1"/>
    <property type="match status" value="1"/>
</dbReference>
<dbReference type="Gene3D" id="2.20.70.10">
    <property type="match status" value="3"/>
</dbReference>
<dbReference type="SMART" id="SM00441">
    <property type="entry name" value="FF"/>
    <property type="match status" value="5"/>
</dbReference>
<dbReference type="Pfam" id="PF00397">
    <property type="entry name" value="WW"/>
    <property type="match status" value="1"/>
</dbReference>
<dbReference type="SUPFAM" id="SSF81698">
    <property type="entry name" value="FF domain"/>
    <property type="match status" value="5"/>
</dbReference>
<comment type="caution">
    <text evidence="6">The sequence shown here is derived from an EMBL/GenBank/DDBJ whole genome shotgun (WGS) entry which is preliminary data.</text>
</comment>
<dbReference type="Gene3D" id="1.10.10.440">
    <property type="entry name" value="FF domain"/>
    <property type="match status" value="6"/>
</dbReference>
<dbReference type="PROSITE" id="PS51676">
    <property type="entry name" value="FF"/>
    <property type="match status" value="5"/>
</dbReference>
<evidence type="ECO:0000259" key="5">
    <source>
        <dbReference type="PROSITE" id="PS51676"/>
    </source>
</evidence>
<feature type="domain" description="FF" evidence="5">
    <location>
        <begin position="370"/>
        <end position="426"/>
    </location>
</feature>
<feature type="coiled-coil region" evidence="2">
    <location>
        <begin position="425"/>
        <end position="456"/>
    </location>
</feature>
<dbReference type="Pfam" id="PF01846">
    <property type="entry name" value="FF"/>
    <property type="match status" value="4"/>
</dbReference>
<dbReference type="Proteomes" id="UP000276133">
    <property type="component" value="Unassembled WGS sequence"/>
</dbReference>
<dbReference type="GO" id="GO:0003712">
    <property type="term" value="F:transcription coregulator activity"/>
    <property type="evidence" value="ECO:0007669"/>
    <property type="project" value="TreeGrafter"/>
</dbReference>
<evidence type="ECO:0000259" key="4">
    <source>
        <dbReference type="PROSITE" id="PS50020"/>
    </source>
</evidence>
<keyword evidence="2" id="KW-0175">Coiled coil</keyword>
<dbReference type="PROSITE" id="PS01159">
    <property type="entry name" value="WW_DOMAIN_1"/>
    <property type="match status" value="1"/>
</dbReference>
<dbReference type="FunFam" id="1.10.10.440:FF:000001">
    <property type="entry name" value="Transcription elongation regulator 1 like"/>
    <property type="match status" value="1"/>
</dbReference>
<dbReference type="InterPro" id="IPR002713">
    <property type="entry name" value="FF_domain"/>
</dbReference>
<dbReference type="InterPro" id="IPR001202">
    <property type="entry name" value="WW_dom"/>
</dbReference>